<evidence type="ECO:0000256" key="1">
    <source>
        <dbReference type="SAM" id="Coils"/>
    </source>
</evidence>
<feature type="compositionally biased region" description="Polar residues" evidence="2">
    <location>
        <begin position="134"/>
        <end position="164"/>
    </location>
</feature>
<proteinExistence type="predicted"/>
<accession>A0AB34KGL5</accession>
<dbReference type="GeneID" id="96010243"/>
<gene>
    <name evidence="3" type="ORF">WHR41_08801</name>
</gene>
<dbReference type="AlphaFoldDB" id="A0AB34KGL5"/>
<feature type="region of interest" description="Disordered" evidence="2">
    <location>
        <begin position="266"/>
        <end position="285"/>
    </location>
</feature>
<dbReference type="EMBL" id="JAAQHG020000049">
    <property type="protein sequence ID" value="KAL1582490.1"/>
    <property type="molecule type" value="Genomic_DNA"/>
</dbReference>
<evidence type="ECO:0000313" key="4">
    <source>
        <dbReference type="Proteomes" id="UP000803884"/>
    </source>
</evidence>
<feature type="compositionally biased region" description="Polar residues" evidence="2">
    <location>
        <begin position="275"/>
        <end position="284"/>
    </location>
</feature>
<name>A0AB34KGL5_9PEZI</name>
<feature type="region of interest" description="Disordered" evidence="2">
    <location>
        <begin position="115"/>
        <end position="167"/>
    </location>
</feature>
<feature type="compositionally biased region" description="Basic and acidic residues" evidence="2">
    <location>
        <begin position="351"/>
        <end position="373"/>
    </location>
</feature>
<reference evidence="3 4" key="1">
    <citation type="journal article" date="2020" name="Microbiol. Resour. Announc.">
        <title>Draft Genome Sequence of a Cladosporium Species Isolated from the Mesophotic Ascidian Didemnum maculosum.</title>
        <authorList>
            <person name="Gioti A."/>
            <person name="Siaperas R."/>
            <person name="Nikolaivits E."/>
            <person name="Le Goff G."/>
            <person name="Ouazzani J."/>
            <person name="Kotoulas G."/>
            <person name="Topakas E."/>
        </authorList>
    </citation>
    <scope>NUCLEOTIDE SEQUENCE [LARGE SCALE GENOMIC DNA]</scope>
    <source>
        <strain evidence="3 4">TM138-S3</strain>
    </source>
</reference>
<dbReference type="RefSeq" id="XP_069225597.1">
    <property type="nucleotide sequence ID" value="XM_069377405.1"/>
</dbReference>
<feature type="compositionally biased region" description="Low complexity" evidence="2">
    <location>
        <begin position="40"/>
        <end position="56"/>
    </location>
</feature>
<protein>
    <recommendedName>
        <fullName evidence="5">BZIP domain-containing protein</fullName>
    </recommendedName>
</protein>
<feature type="region of interest" description="Disordered" evidence="2">
    <location>
        <begin position="37"/>
        <end position="88"/>
    </location>
</feature>
<dbReference type="Proteomes" id="UP000803884">
    <property type="component" value="Unassembled WGS sequence"/>
</dbReference>
<evidence type="ECO:0000313" key="3">
    <source>
        <dbReference type="EMBL" id="KAL1582490.1"/>
    </source>
</evidence>
<comment type="caution">
    <text evidence="3">The sequence shown here is derived from an EMBL/GenBank/DDBJ whole genome shotgun (WGS) entry which is preliminary data.</text>
</comment>
<evidence type="ECO:0000256" key="2">
    <source>
        <dbReference type="SAM" id="MobiDB-lite"/>
    </source>
</evidence>
<feature type="coiled-coil region" evidence="1">
    <location>
        <begin position="374"/>
        <end position="436"/>
    </location>
</feature>
<evidence type="ECO:0008006" key="5">
    <source>
        <dbReference type="Google" id="ProtNLM"/>
    </source>
</evidence>
<keyword evidence="4" id="KW-1185">Reference proteome</keyword>
<feature type="region of interest" description="Disordered" evidence="2">
    <location>
        <begin position="336"/>
        <end position="373"/>
    </location>
</feature>
<keyword evidence="1" id="KW-0175">Coiled coil</keyword>
<sequence>MEIFFAIKTRNFDNEEKAWEEGYRCLFPGTSMVPPPYHLPATATASAPSSAASEQPISPPNQTVVLGTEAAPSAPDHGDPQSASSNITAVSVGHLNPYSNPGVFFPQTFGLSMAPDSNPALSNELPRQEGPRYDSSSLPQHPNTFPSTDLPRQQVSACDNSSLAQHPDAVPANELAPQQIPLPDNASVAQYLSPIPSSEPAQQQVLWHDNSLVAQQPDPVPSNELAPQQIPIPDNASVAQYLNPVPSSDPVPQQVLWHDGSLVAQRPNPVPSTEPPQQQIPTHDNSFDWDYFLDNRVPIHGSPGLIFSSANATGRSSTNPPLQANTQAQVPLPTGLVASDLAPNPTRARQSFRENRSLDRPRRSRSPEARAEVHNRLKRNYQQAVSRIQSLEREKQDLQRSVYNNFTAFTNSDLQNFNLKLQLDAANRKLAAIEQELPEDGHQPICQPGQLLALAIRAILIYGGDAAQGSA</sequence>
<organism evidence="3 4">
    <name type="scientific">Cladosporium halotolerans</name>
    <dbReference type="NCBI Taxonomy" id="1052096"/>
    <lineage>
        <taxon>Eukaryota</taxon>
        <taxon>Fungi</taxon>
        <taxon>Dikarya</taxon>
        <taxon>Ascomycota</taxon>
        <taxon>Pezizomycotina</taxon>
        <taxon>Dothideomycetes</taxon>
        <taxon>Dothideomycetidae</taxon>
        <taxon>Cladosporiales</taxon>
        <taxon>Cladosporiaceae</taxon>
        <taxon>Cladosporium</taxon>
    </lineage>
</organism>